<dbReference type="Pfam" id="PF04390">
    <property type="entry name" value="LptE"/>
    <property type="match status" value="1"/>
</dbReference>
<organism evidence="1 2">
    <name type="scientific">Falsiroseomonas selenitidurans</name>
    <dbReference type="NCBI Taxonomy" id="2716335"/>
    <lineage>
        <taxon>Bacteria</taxon>
        <taxon>Pseudomonadati</taxon>
        <taxon>Pseudomonadota</taxon>
        <taxon>Alphaproteobacteria</taxon>
        <taxon>Acetobacterales</taxon>
        <taxon>Roseomonadaceae</taxon>
        <taxon>Falsiroseomonas</taxon>
    </lineage>
</organism>
<name>A0ABX1EI78_9PROT</name>
<sequence length="204" mass="21311">MLGAAALLAGCGFRPLYGPGGGIGAGATADVRGALQTIRVALVQERFGQLIRRALYQRLGQDVTGPATALYELRVSPSLQTEGVGIQRDGTATRVRYLGTANWLLVRLGPPVETVASGVERSVEAYNIPPNQFFASDSSREAAEQRLAEVLSELVVTRIAVDFRRRAAGEPALPAAAVPAVPPLGAPVVPTSPDIVPGPAPVLR</sequence>
<dbReference type="InterPro" id="IPR007485">
    <property type="entry name" value="LPS_assembly_LptE"/>
</dbReference>
<gene>
    <name evidence="1" type="ORF">HEQ75_27205</name>
</gene>
<dbReference type="EMBL" id="JAAVNE010000099">
    <property type="protein sequence ID" value="NKC34570.1"/>
    <property type="molecule type" value="Genomic_DNA"/>
</dbReference>
<evidence type="ECO:0000313" key="1">
    <source>
        <dbReference type="EMBL" id="NKC34570.1"/>
    </source>
</evidence>
<evidence type="ECO:0008006" key="3">
    <source>
        <dbReference type="Google" id="ProtNLM"/>
    </source>
</evidence>
<proteinExistence type="predicted"/>
<dbReference type="Proteomes" id="UP000787635">
    <property type="component" value="Unassembled WGS sequence"/>
</dbReference>
<comment type="caution">
    <text evidence="1">The sequence shown here is derived from an EMBL/GenBank/DDBJ whole genome shotgun (WGS) entry which is preliminary data.</text>
</comment>
<reference evidence="1 2" key="1">
    <citation type="submission" date="2020-03" db="EMBL/GenBank/DDBJ databases">
        <title>Roseomonas selenitidurans sp. nov. isolated from urban soil.</title>
        <authorList>
            <person name="Liu H."/>
        </authorList>
    </citation>
    <scope>NUCLEOTIDE SEQUENCE [LARGE SCALE GENOMIC DNA]</scope>
    <source>
        <strain evidence="1 2">BU-1</strain>
    </source>
</reference>
<dbReference type="Gene3D" id="3.30.160.150">
    <property type="entry name" value="Lipoprotein like domain"/>
    <property type="match status" value="1"/>
</dbReference>
<keyword evidence="2" id="KW-1185">Reference proteome</keyword>
<evidence type="ECO:0000313" key="2">
    <source>
        <dbReference type="Proteomes" id="UP000787635"/>
    </source>
</evidence>
<accession>A0ABX1EI78</accession>
<protein>
    <recommendedName>
        <fullName evidence="3">LPS-assembly lipoprotein</fullName>
    </recommendedName>
</protein>